<dbReference type="PANTHER" id="PTHR42789">
    <property type="entry name" value="D-ISOMER SPECIFIC 2-HYDROXYACID DEHYDROGENASE FAMILY PROTEIN (AFU_ORTHOLOGUE AFUA_6G10090)"/>
    <property type="match status" value="1"/>
</dbReference>
<evidence type="ECO:0000256" key="2">
    <source>
        <dbReference type="ARBA" id="ARBA00023002"/>
    </source>
</evidence>
<protein>
    <recommendedName>
        <fullName evidence="4">D-isomer specific 2-hydroxyacid dehydrogenase catalytic domain-containing protein</fullName>
    </recommendedName>
</protein>
<dbReference type="InterPro" id="IPR006139">
    <property type="entry name" value="D-isomer_2_OHA_DH_cat_dom"/>
</dbReference>
<dbReference type="GO" id="GO:0016616">
    <property type="term" value="F:oxidoreductase activity, acting on the CH-OH group of donors, NAD or NADP as acceptor"/>
    <property type="evidence" value="ECO:0007669"/>
    <property type="project" value="InterPro"/>
</dbReference>
<gene>
    <name evidence="5" type="ORF">S01H1_62676</name>
</gene>
<feature type="non-terminal residue" evidence="5">
    <location>
        <position position="107"/>
    </location>
</feature>
<evidence type="ECO:0000256" key="3">
    <source>
        <dbReference type="ARBA" id="ARBA00023027"/>
    </source>
</evidence>
<dbReference type="PANTHER" id="PTHR42789:SF1">
    <property type="entry name" value="D-ISOMER SPECIFIC 2-HYDROXYACID DEHYDROGENASE FAMILY PROTEIN (AFU_ORTHOLOGUE AFUA_6G10090)"/>
    <property type="match status" value="1"/>
</dbReference>
<proteinExistence type="inferred from homology"/>
<organism evidence="5">
    <name type="scientific">marine sediment metagenome</name>
    <dbReference type="NCBI Taxonomy" id="412755"/>
    <lineage>
        <taxon>unclassified sequences</taxon>
        <taxon>metagenomes</taxon>
        <taxon>ecological metagenomes</taxon>
    </lineage>
</organism>
<name>X0XF42_9ZZZZ</name>
<dbReference type="EMBL" id="BARS01041188">
    <property type="protein sequence ID" value="GAG41819.1"/>
    <property type="molecule type" value="Genomic_DNA"/>
</dbReference>
<feature type="domain" description="D-isomer specific 2-hydroxyacid dehydrogenase catalytic" evidence="4">
    <location>
        <begin position="4"/>
        <end position="106"/>
    </location>
</feature>
<dbReference type="AlphaFoldDB" id="X0XF42"/>
<keyword evidence="3" id="KW-0520">NAD</keyword>
<comment type="caution">
    <text evidence="5">The sequence shown here is derived from an EMBL/GenBank/DDBJ whole genome shotgun (WGS) entry which is preliminary data.</text>
</comment>
<dbReference type="GO" id="GO:0051287">
    <property type="term" value="F:NAD binding"/>
    <property type="evidence" value="ECO:0007669"/>
    <property type="project" value="InterPro"/>
</dbReference>
<evidence type="ECO:0000256" key="1">
    <source>
        <dbReference type="ARBA" id="ARBA00005854"/>
    </source>
</evidence>
<keyword evidence="2" id="KW-0560">Oxidoreductase</keyword>
<reference evidence="5" key="1">
    <citation type="journal article" date="2014" name="Front. Microbiol.">
        <title>High frequency of phylogenetically diverse reductive dehalogenase-homologous genes in deep subseafloor sedimentary metagenomes.</title>
        <authorList>
            <person name="Kawai M."/>
            <person name="Futagami T."/>
            <person name="Toyoda A."/>
            <person name="Takaki Y."/>
            <person name="Nishi S."/>
            <person name="Hori S."/>
            <person name="Arai W."/>
            <person name="Tsubouchi T."/>
            <person name="Morono Y."/>
            <person name="Uchiyama I."/>
            <person name="Ito T."/>
            <person name="Fujiyama A."/>
            <person name="Inagaki F."/>
            <person name="Takami H."/>
        </authorList>
    </citation>
    <scope>NUCLEOTIDE SEQUENCE</scope>
    <source>
        <strain evidence="5">Expedition CK06-06</strain>
    </source>
</reference>
<dbReference type="SUPFAM" id="SSF52283">
    <property type="entry name" value="Formate/glycerate dehydrogenase catalytic domain-like"/>
    <property type="match status" value="1"/>
</dbReference>
<dbReference type="Pfam" id="PF00389">
    <property type="entry name" value="2-Hacid_dh"/>
    <property type="match status" value="1"/>
</dbReference>
<accession>X0XF42</accession>
<dbReference type="InterPro" id="IPR050857">
    <property type="entry name" value="D-2-hydroxyacid_DH"/>
</dbReference>
<dbReference type="Gene3D" id="3.40.50.720">
    <property type="entry name" value="NAD(P)-binding Rossmann-like Domain"/>
    <property type="match status" value="1"/>
</dbReference>
<evidence type="ECO:0000259" key="4">
    <source>
        <dbReference type="Pfam" id="PF00389"/>
    </source>
</evidence>
<evidence type="ECO:0000313" key="5">
    <source>
        <dbReference type="EMBL" id="GAG41819.1"/>
    </source>
</evidence>
<comment type="similarity">
    <text evidence="1">Belongs to the D-isomer specific 2-hydroxyacid dehydrogenase family.</text>
</comment>
<sequence length="107" mass="11508">MKKVLICDPMDPDAFEELKSISGLDVTLKTGMDEEELVNTIPEFHAAVVRGATKITKPVIEAGTNLKLLVRAGIGLDNIDVAEAEKKGIQVFNTPSATTISVAEHTF</sequence>